<feature type="compositionally biased region" description="Basic and acidic residues" evidence="7">
    <location>
        <begin position="151"/>
        <end position="161"/>
    </location>
</feature>
<proteinExistence type="inferred from homology"/>
<evidence type="ECO:0000256" key="3">
    <source>
        <dbReference type="ARBA" id="ARBA00022793"/>
    </source>
</evidence>
<feature type="compositionally biased region" description="Polar residues" evidence="7">
    <location>
        <begin position="877"/>
        <end position="888"/>
    </location>
</feature>
<organism evidence="8 9">
    <name type="scientific">Culex pipiens pipiens</name>
    <name type="common">Northern house mosquito</name>
    <dbReference type="NCBI Taxonomy" id="38569"/>
    <lineage>
        <taxon>Eukaryota</taxon>
        <taxon>Metazoa</taxon>
        <taxon>Ecdysozoa</taxon>
        <taxon>Arthropoda</taxon>
        <taxon>Hexapoda</taxon>
        <taxon>Insecta</taxon>
        <taxon>Pterygota</taxon>
        <taxon>Neoptera</taxon>
        <taxon>Endopterygota</taxon>
        <taxon>Diptera</taxon>
        <taxon>Nematocera</taxon>
        <taxon>Culicoidea</taxon>
        <taxon>Culicidae</taxon>
        <taxon>Culicinae</taxon>
        <taxon>Culicini</taxon>
        <taxon>Culex</taxon>
        <taxon>Culex</taxon>
    </lineage>
</organism>
<feature type="compositionally biased region" description="Basic and acidic residues" evidence="7">
    <location>
        <begin position="406"/>
        <end position="427"/>
    </location>
</feature>
<dbReference type="Proteomes" id="UP001562425">
    <property type="component" value="Unassembled WGS sequence"/>
</dbReference>
<keyword evidence="4 6" id="KW-0663">Pyridoxal phosphate</keyword>
<dbReference type="InterPro" id="IPR015421">
    <property type="entry name" value="PyrdxlP-dep_Trfase_major"/>
</dbReference>
<feature type="compositionally biased region" description="Basic and acidic residues" evidence="7">
    <location>
        <begin position="122"/>
        <end position="133"/>
    </location>
</feature>
<keyword evidence="9" id="KW-1185">Reference proteome</keyword>
<dbReference type="SUPFAM" id="SSF53383">
    <property type="entry name" value="PLP-dependent transferases"/>
    <property type="match status" value="1"/>
</dbReference>
<name>A0ABD1DDZ4_CULPP</name>
<dbReference type="Pfam" id="PF00282">
    <property type="entry name" value="Pyridoxal_deC"/>
    <property type="match status" value="1"/>
</dbReference>
<evidence type="ECO:0000256" key="7">
    <source>
        <dbReference type="SAM" id="MobiDB-lite"/>
    </source>
</evidence>
<evidence type="ECO:0000313" key="8">
    <source>
        <dbReference type="EMBL" id="KAL1397899.1"/>
    </source>
</evidence>
<evidence type="ECO:0000256" key="1">
    <source>
        <dbReference type="ARBA" id="ARBA00001933"/>
    </source>
</evidence>
<comment type="cofactor">
    <cofactor evidence="1 6">
        <name>pyridoxal 5'-phosphate</name>
        <dbReference type="ChEBI" id="CHEBI:597326"/>
    </cofactor>
</comment>
<dbReference type="InterPro" id="IPR002129">
    <property type="entry name" value="PyrdxlP-dep_de-COase"/>
</dbReference>
<reference evidence="8 9" key="1">
    <citation type="submission" date="2024-05" db="EMBL/GenBank/DDBJ databases">
        <title>Culex pipiens pipiens assembly and annotation.</title>
        <authorList>
            <person name="Alout H."/>
            <person name="Durand T."/>
        </authorList>
    </citation>
    <scope>NUCLEOTIDE SEQUENCE [LARGE SCALE GENOMIC DNA]</scope>
    <source>
        <strain evidence="8">HA-2024</strain>
        <tissue evidence="8">Whole body</tissue>
    </source>
</reference>
<dbReference type="EMBL" id="JBEHCU010006094">
    <property type="protein sequence ID" value="KAL1397899.1"/>
    <property type="molecule type" value="Genomic_DNA"/>
</dbReference>
<evidence type="ECO:0000256" key="6">
    <source>
        <dbReference type="PIRSR" id="PIRSR602129-50"/>
    </source>
</evidence>
<protein>
    <recommendedName>
        <fullName evidence="10">Glutamate decarboxylase</fullName>
    </recommendedName>
</protein>
<evidence type="ECO:0008006" key="10">
    <source>
        <dbReference type="Google" id="ProtNLM"/>
    </source>
</evidence>
<sequence>MKNGKQVLAKVESPTKKSAAELEDGAAKGEEDAAEDVSKVEDAKKEVADLDGQLDQTDSVESVDSAEAQKGKDEKSEKSKDKDRRKSDEKERSRDKDKSSSKDKDKHRDKDKKSSSSSHSSSSKDKEKEKDGQSKGSSPSVNKLPKIPKKPRNDSVDEKSDSSAQKMSPLATKKASISIEMRNLDNRPKTVKTYNANFRSHGLTEEAPPPPSRKGLKKPSSGTTTAPVQAVGSTATGTVPTKRSSPTRSSKDGPPEKKTREDPTERPGAIKLIPAKRQPSLVESDMFMDALSATLKKDVKKRKRRHSGSEGGAKGTEKPAPTATTPTTELDKSITEPASPEKTEKATPPASPTSDRPESPVVAPAVIAAVKEEPTPAVPAPASPEKVTVAPMSFYRDTLADSDEPSEAKKEDGEDGDAKVKEEKAAADETAASEDVEMKSEEIPDTPAEPEDDDEEVIKKPKRLKSELNDDEDVEDKSSLLDAVSDDLSKKMANIEDGIADVPEIPVKKPPGPGCGPDGPPGVLVIHRRKGPKKQLKWKAQDDLEEVRYFELDVTERCNVTKTFTDLKHMERVDERNKYMLSRKLPSEDIMMERTAWLPLIEVDNVPPHPDGVNSQERNLQRNRERSVLQALYFNRHMIPDSPAEPDVEVYSISEPIHIPMDDVTGNPDSVNDFTSMPWPEPKSTPPHESAGFNSPFFPGSGNDFPPFGNAGSWDMPGSSTGPFTGMFPTGRMPPGVPPPNVGGHGPPNGNPNMMRPMNMPPNMPPMVPPNLPPHPNMFPNNFAARGPPPPIQQHMNDRDMDDNFRNGPPPPPAWMNNSNGGPDRNRGPPPGHQGNFNNNNRGNFGGGRGGGGGNWNNNRDNDRSGPRGGNYRPPWLQNNRGNNQNHGSRGRKCVTKSANWLGLGEANVLKISTDHLSRIDPGALEAALQTATDGRDGSRPLIVSVTAGTTVFGAFDELGKIADICARFDTWMHVDAAWGGAALFSDHYRKLLLNGLERADSVALCPQKLLGAPLQCAMFLTRHKGLLTSCNAACAEYLFQADKYYDISYDTGDMSVQCGRKVDSFKLWFMLRARGPEWFQLAVENALSCAQYFQRAITENAFFKLVRTKFEFTNVCFWFVPKRLQLGSRCGQAETDEWWAEVQKVTLILKERMVKKGSLMSHWFDKMAVNPKFVRLRSVRWVLFILLLLKMSTSTAAYMLPETLGTGPLSEQYEYDCFPASMKGKPSSRGGLRA</sequence>
<dbReference type="PANTHER" id="PTHR45677:SF13">
    <property type="entry name" value="LP10922P"/>
    <property type="match status" value="1"/>
</dbReference>
<feature type="compositionally biased region" description="Gly residues" evidence="7">
    <location>
        <begin position="844"/>
        <end position="855"/>
    </location>
</feature>
<dbReference type="AlphaFoldDB" id="A0ABD1DDZ4"/>
<feature type="compositionally biased region" description="Low complexity" evidence="7">
    <location>
        <begin position="319"/>
        <end position="328"/>
    </location>
</feature>
<evidence type="ECO:0000313" key="9">
    <source>
        <dbReference type="Proteomes" id="UP001562425"/>
    </source>
</evidence>
<feature type="region of interest" description="Disordered" evidence="7">
    <location>
        <begin position="772"/>
        <end position="894"/>
    </location>
</feature>
<feature type="compositionally biased region" description="Basic and acidic residues" evidence="7">
    <location>
        <begin position="329"/>
        <end position="345"/>
    </location>
</feature>
<feature type="compositionally biased region" description="Basic and acidic residues" evidence="7">
    <location>
        <begin position="249"/>
        <end position="265"/>
    </location>
</feature>
<feature type="non-terminal residue" evidence="8">
    <location>
        <position position="1235"/>
    </location>
</feature>
<feature type="compositionally biased region" description="Polar residues" evidence="7">
    <location>
        <begin position="220"/>
        <end position="248"/>
    </location>
</feature>
<keyword evidence="5" id="KW-0456">Lyase</keyword>
<feature type="compositionally biased region" description="Low complexity" evidence="7">
    <location>
        <begin position="359"/>
        <end position="369"/>
    </location>
</feature>
<dbReference type="Gene3D" id="3.40.640.10">
    <property type="entry name" value="Type I PLP-dependent aspartate aminotransferase-like (Major domain)"/>
    <property type="match status" value="1"/>
</dbReference>
<comment type="similarity">
    <text evidence="2">Belongs to the group II decarboxylase family.</text>
</comment>
<dbReference type="GO" id="GO:0016831">
    <property type="term" value="F:carboxy-lyase activity"/>
    <property type="evidence" value="ECO:0007669"/>
    <property type="project" value="UniProtKB-KW"/>
</dbReference>
<evidence type="ECO:0000256" key="2">
    <source>
        <dbReference type="ARBA" id="ARBA00009533"/>
    </source>
</evidence>
<evidence type="ECO:0000256" key="5">
    <source>
        <dbReference type="ARBA" id="ARBA00023239"/>
    </source>
</evidence>
<feature type="compositionally biased region" description="Basic and acidic residues" evidence="7">
    <location>
        <begin position="67"/>
        <end position="114"/>
    </location>
</feature>
<dbReference type="InterPro" id="IPR021115">
    <property type="entry name" value="Pyridoxal-P_BS"/>
</dbReference>
<evidence type="ECO:0000256" key="4">
    <source>
        <dbReference type="ARBA" id="ARBA00022898"/>
    </source>
</evidence>
<feature type="compositionally biased region" description="Basic and acidic residues" evidence="7">
    <location>
        <begin position="796"/>
        <end position="805"/>
    </location>
</feature>
<dbReference type="InterPro" id="IPR015424">
    <property type="entry name" value="PyrdxlP-dep_Trfase"/>
</dbReference>
<feature type="compositionally biased region" description="Basic and acidic residues" evidence="7">
    <location>
        <begin position="13"/>
        <end position="48"/>
    </location>
</feature>
<comment type="caution">
    <text evidence="8">The sequence shown here is derived from an EMBL/GenBank/DDBJ whole genome shotgun (WGS) entry which is preliminary data.</text>
</comment>
<dbReference type="PANTHER" id="PTHR45677">
    <property type="entry name" value="GLUTAMATE DECARBOXYLASE-RELATED"/>
    <property type="match status" value="1"/>
</dbReference>
<dbReference type="PROSITE" id="PS00392">
    <property type="entry name" value="DDC_GAD_HDC_YDC"/>
    <property type="match status" value="1"/>
</dbReference>
<feature type="modified residue" description="N6-(pyridoxal phosphate)lysine" evidence="6">
    <location>
        <position position="1009"/>
    </location>
</feature>
<keyword evidence="3" id="KW-0210">Decarboxylase</keyword>
<feature type="region of interest" description="Disordered" evidence="7">
    <location>
        <begin position="1"/>
        <end position="480"/>
    </location>
</feature>
<gene>
    <name evidence="8" type="ORF">pipiens_000234</name>
</gene>
<dbReference type="Gene3D" id="3.90.1150.170">
    <property type="match status" value="1"/>
</dbReference>
<accession>A0ABD1DDZ4</accession>